<evidence type="ECO:0000256" key="2">
    <source>
        <dbReference type="ARBA" id="ARBA00022737"/>
    </source>
</evidence>
<protein>
    <submittedName>
        <fullName evidence="4">Thiosulfate sulfurtransferase</fullName>
    </submittedName>
</protein>
<dbReference type="GO" id="GO:0005739">
    <property type="term" value="C:mitochondrion"/>
    <property type="evidence" value="ECO:0007669"/>
    <property type="project" value="TreeGrafter"/>
</dbReference>
<evidence type="ECO:0000313" key="4">
    <source>
        <dbReference type="EMBL" id="GMM38118.1"/>
    </source>
</evidence>
<evidence type="ECO:0000256" key="1">
    <source>
        <dbReference type="ARBA" id="ARBA00022679"/>
    </source>
</evidence>
<dbReference type="RefSeq" id="XP_064855114.1">
    <property type="nucleotide sequence ID" value="XM_064999042.1"/>
</dbReference>
<feature type="domain" description="Rhodanese" evidence="3">
    <location>
        <begin position="178"/>
        <end position="295"/>
    </location>
</feature>
<gene>
    <name evidence="4" type="ORF">DASC09_054430</name>
</gene>
<keyword evidence="2" id="KW-0677">Repeat</keyword>
<dbReference type="Gene3D" id="3.40.250.10">
    <property type="entry name" value="Rhodanese-like domain"/>
    <property type="match status" value="2"/>
</dbReference>
<keyword evidence="5" id="KW-1185">Reference proteome</keyword>
<dbReference type="CDD" id="cd01449">
    <property type="entry name" value="TST_Repeat_2"/>
    <property type="match status" value="1"/>
</dbReference>
<dbReference type="Pfam" id="PF00581">
    <property type="entry name" value="Rhodanese"/>
    <property type="match status" value="2"/>
</dbReference>
<reference evidence="4 5" key="1">
    <citation type="journal article" date="2023" name="Elife">
        <title>Identification of key yeast species and microbe-microbe interactions impacting larval growth of Drosophila in the wild.</title>
        <authorList>
            <person name="Mure A."/>
            <person name="Sugiura Y."/>
            <person name="Maeda R."/>
            <person name="Honda K."/>
            <person name="Sakurai N."/>
            <person name="Takahashi Y."/>
            <person name="Watada M."/>
            <person name="Katoh T."/>
            <person name="Gotoh A."/>
            <person name="Gotoh Y."/>
            <person name="Taniguchi I."/>
            <person name="Nakamura K."/>
            <person name="Hayashi T."/>
            <person name="Katayama T."/>
            <person name="Uemura T."/>
            <person name="Hattori Y."/>
        </authorList>
    </citation>
    <scope>NUCLEOTIDE SEQUENCE [LARGE SCALE GENOMIC DNA]</scope>
    <source>
        <strain evidence="4 5">SC-9</strain>
    </source>
</reference>
<accession>A0AAV5QT71</accession>
<dbReference type="InterPro" id="IPR045078">
    <property type="entry name" value="TST/MPST-like"/>
</dbReference>
<evidence type="ECO:0000259" key="3">
    <source>
        <dbReference type="PROSITE" id="PS50206"/>
    </source>
</evidence>
<dbReference type="InterPro" id="IPR001763">
    <property type="entry name" value="Rhodanese-like_dom"/>
</dbReference>
<organism evidence="4 5">
    <name type="scientific">Saccharomycopsis crataegensis</name>
    <dbReference type="NCBI Taxonomy" id="43959"/>
    <lineage>
        <taxon>Eukaryota</taxon>
        <taxon>Fungi</taxon>
        <taxon>Dikarya</taxon>
        <taxon>Ascomycota</taxon>
        <taxon>Saccharomycotina</taxon>
        <taxon>Saccharomycetes</taxon>
        <taxon>Saccharomycopsidaceae</taxon>
        <taxon>Saccharomycopsis</taxon>
    </lineage>
</organism>
<dbReference type="CDD" id="cd01448">
    <property type="entry name" value="TST_Repeat_1"/>
    <property type="match status" value="1"/>
</dbReference>
<sequence>MSRTNIKVITPSKLNSLLKTASSESRIVPVDATWYMPNQKKLGFDTFKASRIPNSIFIDIDKIKDEKSSYPHMLPSSDIFKYHVSKLGIRNNDHLVVYDQIGNFSAPRAAWMFEVFRHKNIYLLDNYQSYLKEKYDIDSSPIDKPSTYPESDYEMERTILNDVVSFEEIYDIVSDPANSSKYHILDARSTGRYKGVDPEPRPGLTSGHAPHVISSPATEVLQPGDKTFLPKEDLIEFFNNRKVDNSKPIIVMCGTGVTACIIKSALEISGLGEKGIQVYDGSWTEYAQRADPKYIIKE</sequence>
<dbReference type="Proteomes" id="UP001360560">
    <property type="component" value="Unassembled WGS sequence"/>
</dbReference>
<dbReference type="GO" id="GO:0004792">
    <property type="term" value="F:thiosulfate-cyanide sulfurtransferase activity"/>
    <property type="evidence" value="ECO:0007669"/>
    <property type="project" value="TreeGrafter"/>
</dbReference>
<dbReference type="GeneID" id="90076093"/>
<dbReference type="SMART" id="SM00450">
    <property type="entry name" value="RHOD"/>
    <property type="match status" value="2"/>
</dbReference>
<dbReference type="PROSITE" id="PS50206">
    <property type="entry name" value="RHODANESE_3"/>
    <property type="match status" value="2"/>
</dbReference>
<keyword evidence="1" id="KW-0808">Transferase</keyword>
<dbReference type="InterPro" id="IPR036873">
    <property type="entry name" value="Rhodanese-like_dom_sf"/>
</dbReference>
<evidence type="ECO:0000313" key="5">
    <source>
        <dbReference type="Proteomes" id="UP001360560"/>
    </source>
</evidence>
<dbReference type="PANTHER" id="PTHR11364">
    <property type="entry name" value="THIOSULFATE SULFERTANSFERASE"/>
    <property type="match status" value="1"/>
</dbReference>
<dbReference type="AlphaFoldDB" id="A0AAV5QT71"/>
<name>A0AAV5QT71_9ASCO</name>
<dbReference type="PANTHER" id="PTHR11364:SF27">
    <property type="entry name" value="SULFURTRANSFERASE"/>
    <property type="match status" value="1"/>
</dbReference>
<dbReference type="SUPFAM" id="SSF52821">
    <property type="entry name" value="Rhodanese/Cell cycle control phosphatase"/>
    <property type="match status" value="2"/>
</dbReference>
<proteinExistence type="predicted"/>
<feature type="domain" description="Rhodanese" evidence="3">
    <location>
        <begin position="47"/>
        <end position="139"/>
    </location>
</feature>
<dbReference type="EMBL" id="BTFZ01000013">
    <property type="protein sequence ID" value="GMM38118.1"/>
    <property type="molecule type" value="Genomic_DNA"/>
</dbReference>
<comment type="caution">
    <text evidence="4">The sequence shown here is derived from an EMBL/GenBank/DDBJ whole genome shotgun (WGS) entry which is preliminary data.</text>
</comment>